<name>A0A3M8AIE4_9MICO</name>
<keyword evidence="7" id="KW-1185">Reference proteome</keyword>
<reference evidence="6 7" key="1">
    <citation type="submission" date="2018-10" db="EMBL/GenBank/DDBJ databases">
        <title>Isolation, diversity and antibacterial activity of antinobacteria from the wheat rhizosphere soil.</title>
        <authorList>
            <person name="Sun T."/>
        </authorList>
    </citation>
    <scope>NUCLEOTIDE SEQUENCE [LARGE SCALE GENOMIC DNA]</scope>
    <source>
        <strain evidence="6 7">SJ-23</strain>
    </source>
</reference>
<evidence type="ECO:0000256" key="2">
    <source>
        <dbReference type="ARBA" id="ARBA00022801"/>
    </source>
</evidence>
<comment type="function">
    <text evidence="3">Catalyzes the hydrolysis of a non-reducing terminal alpha-L-arabinopyranosidic linkage in ginsenoside Rb2 (alpha-L-arabinopyranosyl-(1-&gt;6)-alpha-D-glucopyranosyl) to release alpha-D-glucopyranosyl (Rd). It is not able to hydrolyze alpha-L-arabinofuranosyl-(1-&gt;6)-alpha-D-glucopyranosyl (Rc).</text>
</comment>
<dbReference type="PANTHER" id="PTHR42715">
    <property type="entry name" value="BETA-GLUCOSIDASE"/>
    <property type="match status" value="1"/>
</dbReference>
<evidence type="ECO:0000256" key="1">
    <source>
        <dbReference type="ARBA" id="ARBA00005336"/>
    </source>
</evidence>
<gene>
    <name evidence="6" type="ORF">EDM22_05795</name>
</gene>
<comment type="caution">
    <text evidence="6">The sequence shown here is derived from an EMBL/GenBank/DDBJ whole genome shotgun (WGS) entry which is preliminary data.</text>
</comment>
<dbReference type="Gene3D" id="2.60.40.10">
    <property type="entry name" value="Immunoglobulins"/>
    <property type="match status" value="1"/>
</dbReference>
<dbReference type="Gene3D" id="3.20.20.300">
    <property type="entry name" value="Glycoside hydrolase, family 3, N-terminal domain"/>
    <property type="match status" value="1"/>
</dbReference>
<dbReference type="InterPro" id="IPR017853">
    <property type="entry name" value="GH"/>
</dbReference>
<dbReference type="PANTHER" id="PTHR42715:SF10">
    <property type="entry name" value="BETA-GLUCOSIDASE"/>
    <property type="match status" value="1"/>
</dbReference>
<dbReference type="SMART" id="SM01217">
    <property type="entry name" value="Fn3_like"/>
    <property type="match status" value="1"/>
</dbReference>
<dbReference type="PRINTS" id="PR00133">
    <property type="entry name" value="GLHYDRLASE3"/>
</dbReference>
<dbReference type="Proteomes" id="UP000275048">
    <property type="component" value="Unassembled WGS sequence"/>
</dbReference>
<evidence type="ECO:0000256" key="3">
    <source>
        <dbReference type="ARBA" id="ARBA00058905"/>
    </source>
</evidence>
<dbReference type="Pfam" id="PF00933">
    <property type="entry name" value="Glyco_hydro_3"/>
    <property type="match status" value="1"/>
</dbReference>
<dbReference type="GO" id="GO:0008422">
    <property type="term" value="F:beta-glucosidase activity"/>
    <property type="evidence" value="ECO:0007669"/>
    <property type="project" value="UniProtKB-ARBA"/>
</dbReference>
<dbReference type="InterPro" id="IPR002772">
    <property type="entry name" value="Glyco_hydro_3_C"/>
</dbReference>
<proteinExistence type="inferred from homology"/>
<dbReference type="InterPro" id="IPR050288">
    <property type="entry name" value="Cellulose_deg_GH3"/>
</dbReference>
<dbReference type="GO" id="GO:0005975">
    <property type="term" value="P:carbohydrate metabolic process"/>
    <property type="evidence" value="ECO:0007669"/>
    <property type="project" value="InterPro"/>
</dbReference>
<dbReference type="InterPro" id="IPR026891">
    <property type="entry name" value="Fn3-like"/>
</dbReference>
<feature type="domain" description="Fibronectin type III-like" evidence="5">
    <location>
        <begin position="579"/>
        <end position="649"/>
    </location>
</feature>
<accession>A0A3M8AIE4</accession>
<evidence type="ECO:0000259" key="5">
    <source>
        <dbReference type="SMART" id="SM01217"/>
    </source>
</evidence>
<comment type="similarity">
    <text evidence="1">Belongs to the glycosyl hydrolase 3 family.</text>
</comment>
<dbReference type="Pfam" id="PF01915">
    <property type="entry name" value="Glyco_hydro_3_C"/>
    <property type="match status" value="1"/>
</dbReference>
<dbReference type="Gene3D" id="3.40.50.1700">
    <property type="entry name" value="Glycoside hydrolase family 3 C-terminal domain"/>
    <property type="match status" value="1"/>
</dbReference>
<dbReference type="InterPro" id="IPR001764">
    <property type="entry name" value="Glyco_hydro_3_N"/>
</dbReference>
<protein>
    <recommendedName>
        <fullName evidence="4">Exo-alpha-(1-&gt;6)-L-arabinopyranosidase</fullName>
    </recommendedName>
</protein>
<dbReference type="AlphaFoldDB" id="A0A3M8AIE4"/>
<dbReference type="OrthoDB" id="3187421at2"/>
<evidence type="ECO:0000313" key="6">
    <source>
        <dbReference type="EMBL" id="RNB50859.1"/>
    </source>
</evidence>
<organism evidence="6 7">
    <name type="scientific">Agromyces tardus</name>
    <dbReference type="NCBI Taxonomy" id="2583849"/>
    <lineage>
        <taxon>Bacteria</taxon>
        <taxon>Bacillati</taxon>
        <taxon>Actinomycetota</taxon>
        <taxon>Actinomycetes</taxon>
        <taxon>Micrococcales</taxon>
        <taxon>Microbacteriaceae</taxon>
        <taxon>Agromyces</taxon>
    </lineage>
</organism>
<dbReference type="FunFam" id="2.60.40.10:FF:000495">
    <property type="entry name" value="Periplasmic beta-glucosidase"/>
    <property type="match status" value="1"/>
</dbReference>
<dbReference type="InterPro" id="IPR036881">
    <property type="entry name" value="Glyco_hydro_3_C_sf"/>
</dbReference>
<evidence type="ECO:0000256" key="4">
    <source>
        <dbReference type="ARBA" id="ARBA00074219"/>
    </source>
</evidence>
<dbReference type="InterPro" id="IPR013783">
    <property type="entry name" value="Ig-like_fold"/>
</dbReference>
<dbReference type="SUPFAM" id="SSF52279">
    <property type="entry name" value="Beta-D-glucan exohydrolase, C-terminal domain"/>
    <property type="match status" value="1"/>
</dbReference>
<dbReference type="SUPFAM" id="SSF51445">
    <property type="entry name" value="(Trans)glycosidases"/>
    <property type="match status" value="1"/>
</dbReference>
<dbReference type="EMBL" id="RHHB01000006">
    <property type="protein sequence ID" value="RNB50859.1"/>
    <property type="molecule type" value="Genomic_DNA"/>
</dbReference>
<evidence type="ECO:0000313" key="7">
    <source>
        <dbReference type="Proteomes" id="UP000275048"/>
    </source>
</evidence>
<dbReference type="Pfam" id="PF14310">
    <property type="entry name" value="Fn3-like"/>
    <property type="match status" value="1"/>
</dbReference>
<sequence length="748" mass="79115">MMPHLTTLTLEQKASLLSGAGFWATTPVDEAGIPAMTLTDGPHGVRLQRGDADHLGIHESVPATCFPPAVAVGSSWDPEVAEKVGAAVGAEARALGVTVLLGPGINIKRSPLCGRNFEYYSEDPLLSGVLGAAHVRGQQRAGVGASVKHFAANNQETDRMRVSADVDERTLREIYLPAFERVVTEARPATVMCSYNKINGVYSSENRWLLTDLLRGEWGFDGAVVSDWGAVGNRVAALAAGLDLEMPGTGGVTDREIVDAVRSGRLDEAVVDEAVRRVVALADRAPAEGAPIDAVTQHELARSLATESVVLLKNDGDVLPLDDATTIAVIGGFAQTPRFQGGGSSHINPTRTDAALDAIRALAGQRGQQVGYAPGFAVDGAGDPVELRAAAVQMAGSADVAVIFAGLGEKDESEGFDRTTLDLPAVQVDLIRAVAAAAEKTVVMLSNGGVVSLEGWHDDVDAILEGFLLGQAGGSAIADLLFGRANPSGHLAETIPLRLQDTPSYLNFPGEQGHVRYGEGVMVGYRHYETVAAAVRYPFGHGLSYTSFETSALAVEVTGDATAVVRVTVTNTGQRAGKHVVQVYVATEAGPVRRPARELRAFRKVALEPGESRSVVLDLDRRAFAYWDVELGGWTVAPGGYRIQVARDASTVLAEETVTLIGDVIVPVLSFESTVGEWFAHPIAGPALMEGMVAAMTDEQKEHAVEQQDQLRMVESMPMKQFLGFLGEAVPVEALERLIEASKAAQSA</sequence>
<dbReference type="InterPro" id="IPR036962">
    <property type="entry name" value="Glyco_hydro_3_N_sf"/>
</dbReference>
<keyword evidence="2" id="KW-0378">Hydrolase</keyword>